<keyword evidence="4 6" id="KW-1133">Transmembrane helix</keyword>
<accession>A0A2K2UBX4</accession>
<feature type="transmembrane region" description="Helical" evidence="6">
    <location>
        <begin position="181"/>
        <end position="204"/>
    </location>
</feature>
<dbReference type="InterPro" id="IPR020846">
    <property type="entry name" value="MFS_dom"/>
</dbReference>
<dbReference type="AlphaFoldDB" id="A0A2K2UBX4"/>
<dbReference type="InterPro" id="IPR036259">
    <property type="entry name" value="MFS_trans_sf"/>
</dbReference>
<sequence>MSLLAKSKGEVTYKELTTVHKWALVVLISMGSSIIYAPMYLKNVFYDPLMQALGATNADLGLMVSAYGIAAMICYLPSGIVADKFRMRTLAWVGFLATAVLVFVYAMLPSVTVCLVLFVLMGVTSILIWWGTRFKVIRLCCEENEYASKIGISYSIYGVTGLVIGLINAGIIAAISGSAGVQAMLVFLGVMIALLGVAAFFLIPDFKGEINKDAKLFSIKEALQAIKHPGVIWACVAYFCVYAVYQGATYTTPYLTQCFNADGNLVNIVGLIRTYGIGLIAGPVVGWIATKIKSPSKAILGGFILSIAALVGFILFPQDPSGAIVASILVVVFGFTTYGAFSIGSSPLSEVKIPMAIFGTASGLLSVIGFLPDVFIHTWYGGMIDAQGTAAFNAIFGFEIMFAVVGCFCLVMVLRTLKKHFGEKAAEAENEAENEATTA</sequence>
<dbReference type="PANTHER" id="PTHR43124:SF3">
    <property type="entry name" value="CHLORAMPHENICOL EFFLUX PUMP RV0191"/>
    <property type="match status" value="1"/>
</dbReference>
<feature type="transmembrane region" description="Helical" evidence="6">
    <location>
        <begin position="114"/>
        <end position="131"/>
    </location>
</feature>
<feature type="domain" description="Major facilitator superfamily (MFS) profile" evidence="7">
    <location>
        <begin position="24"/>
        <end position="418"/>
    </location>
</feature>
<gene>
    <name evidence="8" type="ORF">C2L71_06030</name>
</gene>
<dbReference type="OrthoDB" id="9773404at2"/>
<comment type="caution">
    <text evidence="8">The sequence shown here is derived from an EMBL/GenBank/DDBJ whole genome shotgun (WGS) entry which is preliminary data.</text>
</comment>
<feature type="transmembrane region" description="Helical" evidence="6">
    <location>
        <begin position="61"/>
        <end position="82"/>
    </location>
</feature>
<evidence type="ECO:0000256" key="1">
    <source>
        <dbReference type="ARBA" id="ARBA00004651"/>
    </source>
</evidence>
<keyword evidence="9" id="KW-1185">Reference proteome</keyword>
<dbReference type="RefSeq" id="WP_103264885.1">
    <property type="nucleotide sequence ID" value="NZ_CABMLE010000005.1"/>
</dbReference>
<evidence type="ECO:0000313" key="9">
    <source>
        <dbReference type="Proteomes" id="UP000236197"/>
    </source>
</evidence>
<dbReference type="InterPro" id="IPR011701">
    <property type="entry name" value="MFS"/>
</dbReference>
<evidence type="ECO:0000256" key="6">
    <source>
        <dbReference type="SAM" id="Phobius"/>
    </source>
</evidence>
<feature type="transmembrane region" description="Helical" evidence="6">
    <location>
        <begin position="225"/>
        <end position="245"/>
    </location>
</feature>
<dbReference type="SUPFAM" id="SSF103473">
    <property type="entry name" value="MFS general substrate transporter"/>
    <property type="match status" value="1"/>
</dbReference>
<dbReference type="GO" id="GO:0005886">
    <property type="term" value="C:plasma membrane"/>
    <property type="evidence" value="ECO:0007669"/>
    <property type="project" value="UniProtKB-SubCell"/>
</dbReference>
<evidence type="ECO:0000256" key="5">
    <source>
        <dbReference type="ARBA" id="ARBA00023136"/>
    </source>
</evidence>
<dbReference type="PANTHER" id="PTHR43124">
    <property type="entry name" value="PURINE EFFLUX PUMP PBUE"/>
    <property type="match status" value="1"/>
</dbReference>
<proteinExistence type="predicted"/>
<keyword evidence="5 6" id="KW-0472">Membrane</keyword>
<organism evidence="8 9">
    <name type="scientific">Enteroscipio rubneri</name>
    <dbReference type="NCBI Taxonomy" id="2070686"/>
    <lineage>
        <taxon>Bacteria</taxon>
        <taxon>Bacillati</taxon>
        <taxon>Actinomycetota</taxon>
        <taxon>Coriobacteriia</taxon>
        <taxon>Eggerthellales</taxon>
        <taxon>Eggerthellaceae</taxon>
        <taxon>Enteroscipio</taxon>
    </lineage>
</organism>
<dbReference type="InterPro" id="IPR050189">
    <property type="entry name" value="MFS_Efflux_Transporters"/>
</dbReference>
<reference evidence="9" key="1">
    <citation type="submission" date="2018-01" db="EMBL/GenBank/DDBJ databases">
        <title>Rubneribacter badeniensis gen. nov., sp. nov., and Colonibacter rubneri, gen. nov., sp. nov., WGS of new members of the Eggerthellaceae.</title>
        <authorList>
            <person name="Danylec N."/>
            <person name="Stoll D.A."/>
            <person name="Doetsch A."/>
            <person name="Kulling S.E."/>
            <person name="Huch M."/>
        </authorList>
    </citation>
    <scope>NUCLEOTIDE SEQUENCE [LARGE SCALE GENOMIC DNA]</scope>
    <source>
        <strain evidence="9">ResAG-96</strain>
    </source>
</reference>
<evidence type="ECO:0000313" key="8">
    <source>
        <dbReference type="EMBL" id="PNV67831.1"/>
    </source>
</evidence>
<feature type="transmembrane region" description="Helical" evidence="6">
    <location>
        <begin position="298"/>
        <end position="316"/>
    </location>
</feature>
<feature type="transmembrane region" description="Helical" evidence="6">
    <location>
        <begin position="322"/>
        <end position="341"/>
    </location>
</feature>
<feature type="transmembrane region" description="Helical" evidence="6">
    <location>
        <begin position="21"/>
        <end position="41"/>
    </location>
</feature>
<evidence type="ECO:0000256" key="3">
    <source>
        <dbReference type="ARBA" id="ARBA00022692"/>
    </source>
</evidence>
<comment type="subcellular location">
    <subcellularLocation>
        <location evidence="1">Cell membrane</location>
        <topology evidence="1">Multi-pass membrane protein</topology>
    </subcellularLocation>
</comment>
<protein>
    <submittedName>
        <fullName evidence="8">MFS transporter</fullName>
    </submittedName>
</protein>
<dbReference type="GO" id="GO:0022857">
    <property type="term" value="F:transmembrane transporter activity"/>
    <property type="evidence" value="ECO:0007669"/>
    <property type="project" value="InterPro"/>
</dbReference>
<feature type="transmembrane region" description="Helical" evidence="6">
    <location>
        <begin position="353"/>
        <end position="371"/>
    </location>
</feature>
<dbReference type="EMBL" id="PPEK01000005">
    <property type="protein sequence ID" value="PNV67831.1"/>
    <property type="molecule type" value="Genomic_DNA"/>
</dbReference>
<keyword evidence="2" id="KW-1003">Cell membrane</keyword>
<dbReference type="Gene3D" id="1.20.1250.20">
    <property type="entry name" value="MFS general substrate transporter like domains"/>
    <property type="match status" value="2"/>
</dbReference>
<feature type="transmembrane region" description="Helical" evidence="6">
    <location>
        <begin position="89"/>
        <end position="108"/>
    </location>
</feature>
<feature type="transmembrane region" description="Helical" evidence="6">
    <location>
        <begin position="391"/>
        <end position="414"/>
    </location>
</feature>
<feature type="transmembrane region" description="Helical" evidence="6">
    <location>
        <begin position="265"/>
        <end position="286"/>
    </location>
</feature>
<name>A0A2K2UBX4_9ACTN</name>
<dbReference type="Proteomes" id="UP000236197">
    <property type="component" value="Unassembled WGS sequence"/>
</dbReference>
<evidence type="ECO:0000259" key="7">
    <source>
        <dbReference type="PROSITE" id="PS50850"/>
    </source>
</evidence>
<dbReference type="Pfam" id="PF07690">
    <property type="entry name" value="MFS_1"/>
    <property type="match status" value="1"/>
</dbReference>
<feature type="transmembrane region" description="Helical" evidence="6">
    <location>
        <begin position="152"/>
        <end position="175"/>
    </location>
</feature>
<dbReference type="CDD" id="cd06174">
    <property type="entry name" value="MFS"/>
    <property type="match status" value="1"/>
</dbReference>
<keyword evidence="3 6" id="KW-0812">Transmembrane</keyword>
<evidence type="ECO:0000256" key="2">
    <source>
        <dbReference type="ARBA" id="ARBA00022475"/>
    </source>
</evidence>
<evidence type="ECO:0000256" key="4">
    <source>
        <dbReference type="ARBA" id="ARBA00022989"/>
    </source>
</evidence>
<dbReference type="PROSITE" id="PS50850">
    <property type="entry name" value="MFS"/>
    <property type="match status" value="1"/>
</dbReference>